<dbReference type="EMBL" id="BLLN01000005">
    <property type="protein sequence ID" value="GFH73247.1"/>
    <property type="molecule type" value="Genomic_DNA"/>
</dbReference>
<name>A0ABQ1CSJ3_STRDI</name>
<evidence type="ECO:0000313" key="2">
    <source>
        <dbReference type="Proteomes" id="UP000472710"/>
    </source>
</evidence>
<evidence type="ECO:0000313" key="1">
    <source>
        <dbReference type="EMBL" id="GFH73247.1"/>
    </source>
</evidence>
<accession>A0ABQ1CSJ3</accession>
<keyword evidence="2" id="KW-1185">Reference proteome</keyword>
<proteinExistence type="predicted"/>
<dbReference type="Proteomes" id="UP000472710">
    <property type="component" value="Unassembled WGS sequence"/>
</dbReference>
<reference evidence="1 2" key="1">
    <citation type="submission" date="2020-02" db="EMBL/GenBank/DDBJ databases">
        <title>Whole genome shotgun sequence of Streptomyces diastaticus subsp. diastaticus NBRC 13412.</title>
        <authorList>
            <person name="Ichikawa N."/>
            <person name="Komaki H."/>
            <person name="Tamura T."/>
        </authorList>
    </citation>
    <scope>NUCLEOTIDE SEQUENCE [LARGE SCALE GENOMIC DNA]</scope>
    <source>
        <strain evidence="1 2">NBRC 13412</strain>
    </source>
</reference>
<gene>
    <name evidence="1" type="ORF">Sdia_40150</name>
</gene>
<protein>
    <submittedName>
        <fullName evidence="1">Uncharacterized protein</fullName>
    </submittedName>
</protein>
<sequence>MILSQLVDADELDSVSNEELQTMLQEVDNEIAFEDDEESDEGGA</sequence>
<organism evidence="1 2">
    <name type="scientific">Streptomyces diastaticus subsp. diastaticus</name>
    <dbReference type="NCBI Taxonomy" id="68040"/>
    <lineage>
        <taxon>Bacteria</taxon>
        <taxon>Bacillati</taxon>
        <taxon>Actinomycetota</taxon>
        <taxon>Actinomycetes</taxon>
        <taxon>Kitasatosporales</taxon>
        <taxon>Streptomycetaceae</taxon>
        <taxon>Streptomyces</taxon>
        <taxon>Streptomyces diastaticus group</taxon>
    </lineage>
</organism>
<comment type="caution">
    <text evidence="1">The sequence shown here is derived from an EMBL/GenBank/DDBJ whole genome shotgun (WGS) entry which is preliminary data.</text>
</comment>